<keyword evidence="1" id="KW-0472">Membrane</keyword>
<keyword evidence="1" id="KW-1133">Transmembrane helix</keyword>
<protein>
    <submittedName>
        <fullName evidence="2">Uncharacterized protein</fullName>
    </submittedName>
</protein>
<reference evidence="3" key="1">
    <citation type="submission" date="2019-10" db="EMBL/GenBank/DDBJ databases">
        <title>Lacipirellula parvula gen. nov., sp. nov., representing a lineage of planctomycetes widespread in freshwater anoxic habitats, and description of the family Lacipirellulaceae.</title>
        <authorList>
            <person name="Dedysh S.N."/>
            <person name="Kulichevskaya I.S."/>
            <person name="Beletsky A.V."/>
            <person name="Rakitin A.L."/>
            <person name="Mardanov A.V."/>
            <person name="Ivanova A.A."/>
            <person name="Saltykova V.X."/>
            <person name="Rijpstra W.I.C."/>
            <person name="Sinninghe Damste J.S."/>
            <person name="Ravin N.V."/>
        </authorList>
    </citation>
    <scope>NUCLEOTIDE SEQUENCE [LARGE SCALE GENOMIC DNA]</scope>
    <source>
        <strain evidence="3">PX69</strain>
    </source>
</reference>
<dbReference type="AlphaFoldDB" id="A0A5K7XG16"/>
<sequence length="63" mass="6571">MNTLARILIALALSAILAAIAAPVLSHPLFLSSQRDALRLGLVVFAIAAAISLPLLLALGRKR</sequence>
<dbReference type="EMBL" id="AP021861">
    <property type="protein sequence ID" value="BBO35760.1"/>
    <property type="molecule type" value="Genomic_DNA"/>
</dbReference>
<keyword evidence="3" id="KW-1185">Reference proteome</keyword>
<feature type="transmembrane region" description="Helical" evidence="1">
    <location>
        <begin position="37"/>
        <end position="59"/>
    </location>
</feature>
<evidence type="ECO:0000313" key="3">
    <source>
        <dbReference type="Proteomes" id="UP000326837"/>
    </source>
</evidence>
<keyword evidence="1" id="KW-0812">Transmembrane</keyword>
<evidence type="ECO:0000256" key="1">
    <source>
        <dbReference type="SAM" id="Phobius"/>
    </source>
</evidence>
<gene>
    <name evidence="2" type="ORF">PLANPX_5372</name>
</gene>
<dbReference type="KEGG" id="lpav:PLANPX_5372"/>
<accession>A0A5K7XG16</accession>
<dbReference type="Proteomes" id="UP000326837">
    <property type="component" value="Chromosome"/>
</dbReference>
<proteinExistence type="predicted"/>
<name>A0A5K7XG16_9BACT</name>
<evidence type="ECO:0000313" key="2">
    <source>
        <dbReference type="EMBL" id="BBO35760.1"/>
    </source>
</evidence>
<dbReference type="RefSeq" id="WP_152101066.1">
    <property type="nucleotide sequence ID" value="NZ_AP021861.1"/>
</dbReference>
<organism evidence="2 3">
    <name type="scientific">Lacipirellula parvula</name>
    <dbReference type="NCBI Taxonomy" id="2650471"/>
    <lineage>
        <taxon>Bacteria</taxon>
        <taxon>Pseudomonadati</taxon>
        <taxon>Planctomycetota</taxon>
        <taxon>Planctomycetia</taxon>
        <taxon>Pirellulales</taxon>
        <taxon>Lacipirellulaceae</taxon>
        <taxon>Lacipirellula</taxon>
    </lineage>
</organism>